<keyword evidence="4" id="KW-1003">Cell membrane</keyword>
<evidence type="ECO:0000313" key="9">
    <source>
        <dbReference type="EMBL" id="EHI73486.1"/>
    </source>
</evidence>
<feature type="transmembrane region" description="Helical" evidence="8">
    <location>
        <begin position="21"/>
        <end position="39"/>
    </location>
</feature>
<dbReference type="RefSeq" id="WP_004225463.1">
    <property type="nucleotide sequence ID" value="NZ_AEUV02000002.1"/>
</dbReference>
<protein>
    <submittedName>
        <fullName evidence="9">Membrane protein</fullName>
    </submittedName>
</protein>
<feature type="transmembrane region" description="Helical" evidence="8">
    <location>
        <begin position="178"/>
        <end position="200"/>
    </location>
</feature>
<dbReference type="EMBL" id="AEUV02000002">
    <property type="protein sequence ID" value="EHI73486.1"/>
    <property type="molecule type" value="Genomic_DNA"/>
</dbReference>
<evidence type="ECO:0000256" key="4">
    <source>
        <dbReference type="ARBA" id="ARBA00022475"/>
    </source>
</evidence>
<keyword evidence="5 8" id="KW-0812">Transmembrane</keyword>
<gene>
    <name evidence="9" type="ORF">STRCR_1833</name>
</gene>
<dbReference type="InterPro" id="IPR002549">
    <property type="entry name" value="AI-2E-like"/>
</dbReference>
<comment type="caution">
    <text evidence="9">The sequence shown here is derived from an EMBL/GenBank/DDBJ whole genome shotgun (WGS) entry which is preliminary data.</text>
</comment>
<dbReference type="Proteomes" id="UP000004322">
    <property type="component" value="Unassembled WGS sequence"/>
</dbReference>
<dbReference type="PANTHER" id="PTHR21716">
    <property type="entry name" value="TRANSMEMBRANE PROTEIN"/>
    <property type="match status" value="1"/>
</dbReference>
<comment type="similarity">
    <text evidence="2">Belongs to the autoinducer-2 exporter (AI-2E) (TC 2.A.86) family.</text>
</comment>
<evidence type="ECO:0000256" key="3">
    <source>
        <dbReference type="ARBA" id="ARBA00022448"/>
    </source>
</evidence>
<dbReference type="GO" id="GO:0055085">
    <property type="term" value="P:transmembrane transport"/>
    <property type="evidence" value="ECO:0007669"/>
    <property type="project" value="TreeGrafter"/>
</dbReference>
<dbReference type="STRING" id="873449.STRCR_1833"/>
<reference evidence="9" key="1">
    <citation type="submission" date="2011-07" db="EMBL/GenBank/DDBJ databases">
        <authorList>
            <person name="Stanhope M.J."/>
            <person name="Durkin A.S."/>
            <person name="Hostetler J."/>
            <person name="Kim M."/>
            <person name="Radune D."/>
            <person name="Singh I."/>
            <person name="Town C.D."/>
        </authorList>
    </citation>
    <scope>NUCLEOTIDE SEQUENCE [LARGE SCALE GENOMIC DNA]</scope>
    <source>
        <strain evidence="9">HS-6</strain>
    </source>
</reference>
<dbReference type="OrthoDB" id="9793390at2"/>
<keyword evidence="7 8" id="KW-0472">Membrane</keyword>
<evidence type="ECO:0000256" key="8">
    <source>
        <dbReference type="SAM" id="Phobius"/>
    </source>
</evidence>
<feature type="transmembrane region" description="Helical" evidence="8">
    <location>
        <begin position="45"/>
        <end position="70"/>
    </location>
</feature>
<evidence type="ECO:0000256" key="1">
    <source>
        <dbReference type="ARBA" id="ARBA00004651"/>
    </source>
</evidence>
<feature type="transmembrane region" description="Helical" evidence="8">
    <location>
        <begin position="91"/>
        <end position="111"/>
    </location>
</feature>
<evidence type="ECO:0000256" key="2">
    <source>
        <dbReference type="ARBA" id="ARBA00009773"/>
    </source>
</evidence>
<dbReference type="PANTHER" id="PTHR21716:SF53">
    <property type="entry name" value="PERMEASE PERM-RELATED"/>
    <property type="match status" value="1"/>
</dbReference>
<evidence type="ECO:0000256" key="5">
    <source>
        <dbReference type="ARBA" id="ARBA00022692"/>
    </source>
</evidence>
<sequence length="389" mass="44364">MDKKNEKFYESWFYKWVLDNRFVSSLVVIILTFLALYLLTQVSFIFTALASFVTVVMLPIVISVLIYYLLKPPVQFVERHLHVRRTWAISLVYVLIVGLLVWGGSSLFPMLQDQILSFINNLPHYIKSVEHQINQILADRRFEMIRPQLEDWVNNYSSKAVDYAENFSKNIVSWAGDFASAVTRVAIAIVMMPFIVFYLLRDSDKLKENILKTIPVNWRKPISRILSDVNSQWQGYVQGQVTVAIIVGIMFSILFSIIGLRYAVALGISAGFLNMIPYLGSFLALIPAMILGLVEGPWMLIKVLIAFAIEQTIEGRFVSPLVLGTKLSIHPIMILFILLASGSVFGIWGVLLGIPVYSALKVVVKEIFDWYRDFSGLYNEESEQDDRVK</sequence>
<keyword evidence="3" id="KW-0813">Transport</keyword>
<accession>G5JQN1</accession>
<dbReference type="eggNOG" id="COG0628">
    <property type="taxonomic scope" value="Bacteria"/>
</dbReference>
<keyword evidence="10" id="KW-1185">Reference proteome</keyword>
<evidence type="ECO:0000256" key="7">
    <source>
        <dbReference type="ARBA" id="ARBA00023136"/>
    </source>
</evidence>
<name>G5JQN1_STRCG</name>
<dbReference type="AlphaFoldDB" id="G5JQN1"/>
<evidence type="ECO:0000256" key="6">
    <source>
        <dbReference type="ARBA" id="ARBA00022989"/>
    </source>
</evidence>
<evidence type="ECO:0000313" key="10">
    <source>
        <dbReference type="Proteomes" id="UP000004322"/>
    </source>
</evidence>
<feature type="transmembrane region" description="Helical" evidence="8">
    <location>
        <begin position="241"/>
        <end position="264"/>
    </location>
</feature>
<comment type="subcellular location">
    <subcellularLocation>
        <location evidence="1">Cell membrane</location>
        <topology evidence="1">Multi-pass membrane protein</topology>
    </subcellularLocation>
</comment>
<dbReference type="Pfam" id="PF01594">
    <property type="entry name" value="AI-2E_transport"/>
    <property type="match status" value="1"/>
</dbReference>
<keyword evidence="6 8" id="KW-1133">Transmembrane helix</keyword>
<dbReference type="GO" id="GO:0005886">
    <property type="term" value="C:plasma membrane"/>
    <property type="evidence" value="ECO:0007669"/>
    <property type="project" value="UniProtKB-SubCell"/>
</dbReference>
<organism evidence="9 10">
    <name type="scientific">Streptococcus criceti HS-6</name>
    <dbReference type="NCBI Taxonomy" id="873449"/>
    <lineage>
        <taxon>Bacteria</taxon>
        <taxon>Bacillati</taxon>
        <taxon>Bacillota</taxon>
        <taxon>Bacilli</taxon>
        <taxon>Lactobacillales</taxon>
        <taxon>Streptococcaceae</taxon>
        <taxon>Streptococcus</taxon>
    </lineage>
</organism>
<proteinExistence type="inferred from homology"/>